<evidence type="ECO:0000313" key="8">
    <source>
        <dbReference type="EMBL" id="MDG2949200.1"/>
    </source>
</evidence>
<evidence type="ECO:0000313" key="9">
    <source>
        <dbReference type="Proteomes" id="UP001214976"/>
    </source>
</evidence>
<comment type="similarity">
    <text evidence="2">Belongs to the bacterial solute-binding protein 8 family.</text>
</comment>
<name>A0AAW6QAQ8_9PAST</name>
<dbReference type="EMBL" id="JARQTW010000002">
    <property type="protein sequence ID" value="MDG2949200.1"/>
    <property type="molecule type" value="Genomic_DNA"/>
</dbReference>
<organism evidence="8 9">
    <name type="scientific">Exercitatus varius</name>
    <dbReference type="NCBI Taxonomy" id="67857"/>
    <lineage>
        <taxon>Bacteria</taxon>
        <taxon>Pseudomonadati</taxon>
        <taxon>Pseudomonadota</taxon>
        <taxon>Gammaproteobacteria</taxon>
        <taxon>Pasteurellales</taxon>
        <taxon>Pasteurellaceae</taxon>
        <taxon>Exercitatus</taxon>
    </lineage>
</organism>
<dbReference type="Gene3D" id="3.40.50.1980">
    <property type="entry name" value="Nitrogenase molybdenum iron protein domain"/>
    <property type="match status" value="2"/>
</dbReference>
<evidence type="ECO:0000256" key="1">
    <source>
        <dbReference type="ARBA" id="ARBA00004196"/>
    </source>
</evidence>
<dbReference type="Pfam" id="PF01497">
    <property type="entry name" value="Peripla_BP_2"/>
    <property type="match status" value="1"/>
</dbReference>
<evidence type="ECO:0000256" key="3">
    <source>
        <dbReference type="ARBA" id="ARBA00022448"/>
    </source>
</evidence>
<evidence type="ECO:0000256" key="2">
    <source>
        <dbReference type="ARBA" id="ARBA00008814"/>
    </source>
</evidence>
<sequence length="301" mass="33268">MKKTLSVLAVGLTALWSVNVQAGNITVENYAGKQIVPENPQKVVVLDLGALDSLRELGVKDRVVGVSKGSMPDYLSEFSDDKYADMGSLVEPSFENINEAEPDLIIASPRQRKVVDRLKEIAPVFYIDNNYSDYYASFQQNILALGKIFNQETAAKEKLALLDKRFSALETLTKNKTALVTLVNESKISAFGDKSRYALVYQKFGFTPIDTNLSGSTHGNSVGFEYVAEKNPDYLLVVDRTAAITDKVNNAQTVLNNEIINKTKAAQNHHIVYLNAANWYLAFGGLQSMNTMIDEIARAVK</sequence>
<dbReference type="InterPro" id="IPR002491">
    <property type="entry name" value="ABC_transptr_periplasmic_BD"/>
</dbReference>
<keyword evidence="4" id="KW-0410">Iron transport</keyword>
<evidence type="ECO:0000259" key="7">
    <source>
        <dbReference type="PROSITE" id="PS50983"/>
    </source>
</evidence>
<dbReference type="RefSeq" id="WP_317476510.1">
    <property type="nucleotide sequence ID" value="NZ_JARQTW010000002.1"/>
</dbReference>
<dbReference type="GO" id="GO:1901678">
    <property type="term" value="P:iron coordination entity transport"/>
    <property type="evidence" value="ECO:0007669"/>
    <property type="project" value="UniProtKB-ARBA"/>
</dbReference>
<dbReference type="Proteomes" id="UP001214976">
    <property type="component" value="Unassembled WGS sequence"/>
</dbReference>
<keyword evidence="4" id="KW-0406">Ion transport</keyword>
<comment type="caution">
    <text evidence="8">The sequence shown here is derived from an EMBL/GenBank/DDBJ whole genome shotgun (WGS) entry which is preliminary data.</text>
</comment>
<feature type="chain" id="PRO_5044014937" evidence="6">
    <location>
        <begin position="23"/>
        <end position="301"/>
    </location>
</feature>
<accession>A0AAW6QAQ8</accession>
<dbReference type="AlphaFoldDB" id="A0AAW6QAQ8"/>
<dbReference type="PANTHER" id="PTHR30532">
    <property type="entry name" value="IRON III DICITRATE-BINDING PERIPLASMIC PROTEIN"/>
    <property type="match status" value="1"/>
</dbReference>
<dbReference type="GO" id="GO:0030288">
    <property type="term" value="C:outer membrane-bounded periplasmic space"/>
    <property type="evidence" value="ECO:0007669"/>
    <property type="project" value="TreeGrafter"/>
</dbReference>
<dbReference type="PANTHER" id="PTHR30532:SF28">
    <property type="entry name" value="PETROBACTIN-BINDING PROTEIN YCLQ"/>
    <property type="match status" value="1"/>
</dbReference>
<evidence type="ECO:0000256" key="4">
    <source>
        <dbReference type="ARBA" id="ARBA00022496"/>
    </source>
</evidence>
<feature type="domain" description="Fe/B12 periplasmic-binding" evidence="7">
    <location>
        <begin position="42"/>
        <end position="301"/>
    </location>
</feature>
<dbReference type="PROSITE" id="PS50983">
    <property type="entry name" value="FE_B12_PBP"/>
    <property type="match status" value="1"/>
</dbReference>
<evidence type="ECO:0000256" key="6">
    <source>
        <dbReference type="SAM" id="SignalP"/>
    </source>
</evidence>
<reference evidence="8" key="1">
    <citation type="submission" date="2023-03" db="EMBL/GenBank/DDBJ databases">
        <title>Classification of Bisgaard taxon 6 and taxon 10 as Exercitatus varius gen. nov., spec. nov.</title>
        <authorList>
            <person name="Christensen H."/>
        </authorList>
    </citation>
    <scope>NUCLEOTIDE SEQUENCE</scope>
    <source>
        <strain evidence="8">86116</strain>
    </source>
</reference>
<proteinExistence type="inferred from homology"/>
<dbReference type="SUPFAM" id="SSF53807">
    <property type="entry name" value="Helical backbone' metal receptor"/>
    <property type="match status" value="1"/>
</dbReference>
<keyword evidence="4" id="KW-0408">Iron</keyword>
<keyword evidence="3" id="KW-0813">Transport</keyword>
<dbReference type="InterPro" id="IPR033870">
    <property type="entry name" value="FatB"/>
</dbReference>
<protein>
    <submittedName>
        <fullName evidence="8">Siderophore ABC transporter substrate-binding protein</fullName>
    </submittedName>
</protein>
<comment type="subcellular location">
    <subcellularLocation>
        <location evidence="1">Cell envelope</location>
    </subcellularLocation>
</comment>
<evidence type="ECO:0000256" key="5">
    <source>
        <dbReference type="ARBA" id="ARBA00022729"/>
    </source>
</evidence>
<feature type="signal peptide" evidence="6">
    <location>
        <begin position="1"/>
        <end position="22"/>
    </location>
</feature>
<keyword evidence="5 6" id="KW-0732">Signal</keyword>
<dbReference type="InterPro" id="IPR051313">
    <property type="entry name" value="Bact_iron-sidero_bind"/>
</dbReference>
<gene>
    <name evidence="8" type="ORF">P7M15_01470</name>
</gene>
<dbReference type="CDD" id="cd01140">
    <property type="entry name" value="FatB"/>
    <property type="match status" value="1"/>
</dbReference>